<dbReference type="OrthoDB" id="4510611at2759"/>
<keyword evidence="1" id="KW-1133">Transmembrane helix</keyword>
<keyword evidence="1" id="KW-0812">Transmembrane</keyword>
<evidence type="ECO:0000313" key="2">
    <source>
        <dbReference type="EMBL" id="PYI04400.1"/>
    </source>
</evidence>
<keyword evidence="3" id="KW-1185">Reference proteome</keyword>
<accession>A0A319E4T7</accession>
<dbReference type="Proteomes" id="UP000248423">
    <property type="component" value="Unassembled WGS sequence"/>
</dbReference>
<dbReference type="AlphaFoldDB" id="A0A319E4T7"/>
<sequence>MIHHGQFNVIRDRAVLCYFSIQPLWLILSIIARFFNNQAGWPNGKALDYGSRDCRFESCVGHSFLFFVPPSKSPDLLHSPSNIQPTDHFRPSTTITERILFLPPILRPPVIYSDQRRTSMHKNPQ</sequence>
<organism evidence="2 3">
    <name type="scientific">Aspergillus sclerotiicarbonarius (strain CBS 121057 / IBT 28362)</name>
    <dbReference type="NCBI Taxonomy" id="1448318"/>
    <lineage>
        <taxon>Eukaryota</taxon>
        <taxon>Fungi</taxon>
        <taxon>Dikarya</taxon>
        <taxon>Ascomycota</taxon>
        <taxon>Pezizomycotina</taxon>
        <taxon>Eurotiomycetes</taxon>
        <taxon>Eurotiomycetidae</taxon>
        <taxon>Eurotiales</taxon>
        <taxon>Aspergillaceae</taxon>
        <taxon>Aspergillus</taxon>
        <taxon>Aspergillus subgen. Circumdati</taxon>
    </lineage>
</organism>
<dbReference type="EMBL" id="KZ826369">
    <property type="protein sequence ID" value="PYI04400.1"/>
    <property type="molecule type" value="Genomic_DNA"/>
</dbReference>
<feature type="transmembrane region" description="Helical" evidence="1">
    <location>
        <begin position="15"/>
        <end position="35"/>
    </location>
</feature>
<evidence type="ECO:0000256" key="1">
    <source>
        <dbReference type="SAM" id="Phobius"/>
    </source>
</evidence>
<protein>
    <submittedName>
        <fullName evidence="2">Uncharacterized protein</fullName>
    </submittedName>
</protein>
<dbReference type="VEuPathDB" id="FungiDB:BO78DRAFT_171323"/>
<evidence type="ECO:0000313" key="3">
    <source>
        <dbReference type="Proteomes" id="UP000248423"/>
    </source>
</evidence>
<keyword evidence="1" id="KW-0472">Membrane</keyword>
<gene>
    <name evidence="2" type="ORF">BO78DRAFT_171323</name>
</gene>
<reference evidence="2 3" key="1">
    <citation type="submission" date="2018-02" db="EMBL/GenBank/DDBJ databases">
        <title>The genomes of Aspergillus section Nigri reveals drivers in fungal speciation.</title>
        <authorList>
            <consortium name="DOE Joint Genome Institute"/>
            <person name="Vesth T.C."/>
            <person name="Nybo J."/>
            <person name="Theobald S."/>
            <person name="Brandl J."/>
            <person name="Frisvad J.C."/>
            <person name="Nielsen K.F."/>
            <person name="Lyhne E.K."/>
            <person name="Kogle M.E."/>
            <person name="Kuo A."/>
            <person name="Riley R."/>
            <person name="Clum A."/>
            <person name="Nolan M."/>
            <person name="Lipzen A."/>
            <person name="Salamov A."/>
            <person name="Henrissat B."/>
            <person name="Wiebenga A."/>
            <person name="De vries R.P."/>
            <person name="Grigoriev I.V."/>
            <person name="Mortensen U.H."/>
            <person name="Andersen M.R."/>
            <person name="Baker S.E."/>
        </authorList>
    </citation>
    <scope>NUCLEOTIDE SEQUENCE [LARGE SCALE GENOMIC DNA]</scope>
    <source>
        <strain evidence="2 3">CBS 121057</strain>
    </source>
</reference>
<proteinExistence type="predicted"/>
<name>A0A319E4T7_ASPSB</name>